<dbReference type="GO" id="GO:0005737">
    <property type="term" value="C:cytoplasm"/>
    <property type="evidence" value="ECO:0007669"/>
    <property type="project" value="TreeGrafter"/>
</dbReference>
<proteinExistence type="inferred from homology"/>
<evidence type="ECO:0000256" key="11">
    <source>
        <dbReference type="ARBA" id="ARBA00023034"/>
    </source>
</evidence>
<keyword evidence="12" id="KW-0472">Membrane</keyword>
<evidence type="ECO:0000256" key="2">
    <source>
        <dbReference type="ARBA" id="ARBA00004447"/>
    </source>
</evidence>
<evidence type="ECO:0000313" key="16">
    <source>
        <dbReference type="Proteomes" id="UP000663720"/>
    </source>
</evidence>
<evidence type="ECO:0000256" key="5">
    <source>
        <dbReference type="ARBA" id="ARBA00012290"/>
    </source>
</evidence>
<gene>
    <name evidence="15" type="ORF">dnl_40930</name>
</gene>
<evidence type="ECO:0000256" key="10">
    <source>
        <dbReference type="ARBA" id="ARBA00023027"/>
    </source>
</evidence>
<dbReference type="PANTHER" id="PTHR43078:SF6">
    <property type="entry name" value="UDP-GLUCURONIC ACID DECARBOXYLASE 1"/>
    <property type="match status" value="1"/>
</dbReference>
<evidence type="ECO:0000259" key="14">
    <source>
        <dbReference type="Pfam" id="PF16363"/>
    </source>
</evidence>
<dbReference type="Proteomes" id="UP000663720">
    <property type="component" value="Chromosome"/>
</dbReference>
<dbReference type="EC" id="4.1.1.35" evidence="5"/>
<evidence type="ECO:0000256" key="9">
    <source>
        <dbReference type="ARBA" id="ARBA00022989"/>
    </source>
</evidence>
<dbReference type="GO" id="GO:0048040">
    <property type="term" value="F:UDP-glucuronate decarboxylase activity"/>
    <property type="evidence" value="ECO:0007669"/>
    <property type="project" value="UniProtKB-EC"/>
</dbReference>
<sequence length="333" mass="37261">MRVLITGGAGFIGSHLAEACLEKGDEVYIIDDLSTGSLANIEPLRNSKRFKNRLFVHIDTILNHDLMEELTGICDIVFHLAAAVGVRYILDNPLKSIKINVQGTEEILEICTKFKKRVLIASSSEVYGKHLHAPLVETDNIIYGPSSKFRWSYAASKLMDEFTALAYYRTKGLQVVITRLFNTVGPRQTGAYGMVIPRFVTQALKNKPLTIYGDGTQSRTFTFVKDVVSALMGLMECEEAAGEVFNVGGTQEITILELAKKIIKAADSSSGYQLIPYEQAFARDFEDMQRRVPSIEKIRKAIGFEPQVNLDEILQQVIDYQKSIINRQLTINN</sequence>
<keyword evidence="6" id="KW-0812">Transmembrane</keyword>
<accession>A0A975BAN0</accession>
<dbReference type="AlphaFoldDB" id="A0A975BAN0"/>
<evidence type="ECO:0000256" key="13">
    <source>
        <dbReference type="ARBA" id="ARBA00023239"/>
    </source>
</evidence>
<dbReference type="KEGG" id="dli:dnl_40930"/>
<comment type="subcellular location">
    <subcellularLocation>
        <location evidence="2">Golgi apparatus</location>
        <location evidence="2">Golgi stack membrane</location>
        <topology evidence="2">Single-pass type II membrane protein</topology>
    </subcellularLocation>
</comment>
<keyword evidence="8" id="KW-0735">Signal-anchor</keyword>
<dbReference type="InterPro" id="IPR044516">
    <property type="entry name" value="UXS-like"/>
</dbReference>
<keyword evidence="13" id="KW-0456">Lyase</keyword>
<evidence type="ECO:0000256" key="7">
    <source>
        <dbReference type="ARBA" id="ARBA00022793"/>
    </source>
</evidence>
<dbReference type="InterPro" id="IPR036291">
    <property type="entry name" value="NAD(P)-bd_dom_sf"/>
</dbReference>
<keyword evidence="16" id="KW-1185">Reference proteome</keyword>
<dbReference type="RefSeq" id="WP_207687748.1">
    <property type="nucleotide sequence ID" value="NZ_CP061799.1"/>
</dbReference>
<evidence type="ECO:0000313" key="15">
    <source>
        <dbReference type="EMBL" id="QTA81744.1"/>
    </source>
</evidence>
<dbReference type="EMBL" id="CP061799">
    <property type="protein sequence ID" value="QTA81744.1"/>
    <property type="molecule type" value="Genomic_DNA"/>
</dbReference>
<name>A0A975BAN0_9BACT</name>
<keyword evidence="9" id="KW-1133">Transmembrane helix</keyword>
<evidence type="ECO:0000256" key="12">
    <source>
        <dbReference type="ARBA" id="ARBA00023136"/>
    </source>
</evidence>
<protein>
    <recommendedName>
        <fullName evidence="5">UDP-glucuronate decarboxylase</fullName>
        <ecNumber evidence="5">4.1.1.35</ecNumber>
    </recommendedName>
</protein>
<dbReference type="Pfam" id="PF16363">
    <property type="entry name" value="GDP_Man_Dehyd"/>
    <property type="match status" value="1"/>
</dbReference>
<evidence type="ECO:0000256" key="8">
    <source>
        <dbReference type="ARBA" id="ARBA00022968"/>
    </source>
</evidence>
<keyword evidence="10" id="KW-0520">NAD</keyword>
<dbReference type="PRINTS" id="PR01713">
    <property type="entry name" value="NUCEPIMERASE"/>
</dbReference>
<keyword evidence="7" id="KW-0210">Decarboxylase</keyword>
<dbReference type="InterPro" id="IPR016040">
    <property type="entry name" value="NAD(P)-bd_dom"/>
</dbReference>
<dbReference type="PANTHER" id="PTHR43078">
    <property type="entry name" value="UDP-GLUCURONIC ACID DECARBOXYLASE-RELATED"/>
    <property type="match status" value="1"/>
</dbReference>
<evidence type="ECO:0000256" key="4">
    <source>
        <dbReference type="ARBA" id="ARBA00007505"/>
    </source>
</evidence>
<comment type="cofactor">
    <cofactor evidence="1">
        <name>NAD(+)</name>
        <dbReference type="ChEBI" id="CHEBI:57540"/>
    </cofactor>
</comment>
<evidence type="ECO:0000256" key="1">
    <source>
        <dbReference type="ARBA" id="ARBA00001911"/>
    </source>
</evidence>
<keyword evidence="11" id="KW-0333">Golgi apparatus</keyword>
<feature type="domain" description="NAD(P)-binding" evidence="14">
    <location>
        <begin position="4"/>
        <end position="316"/>
    </location>
</feature>
<organism evidence="15 16">
    <name type="scientific">Desulfonema limicola</name>
    <dbReference type="NCBI Taxonomy" id="45656"/>
    <lineage>
        <taxon>Bacteria</taxon>
        <taxon>Pseudomonadati</taxon>
        <taxon>Thermodesulfobacteriota</taxon>
        <taxon>Desulfobacteria</taxon>
        <taxon>Desulfobacterales</taxon>
        <taxon>Desulfococcaceae</taxon>
        <taxon>Desulfonema</taxon>
    </lineage>
</organism>
<reference evidence="15" key="1">
    <citation type="journal article" date="2021" name="Microb. Physiol.">
        <title>Proteogenomic Insights into the Physiology of Marine, Sulfate-Reducing, Filamentous Desulfonema limicola and Desulfonema magnum.</title>
        <authorList>
            <person name="Schnaars V."/>
            <person name="Wohlbrand L."/>
            <person name="Scheve S."/>
            <person name="Hinrichs C."/>
            <person name="Reinhardt R."/>
            <person name="Rabus R."/>
        </authorList>
    </citation>
    <scope>NUCLEOTIDE SEQUENCE</scope>
    <source>
        <strain evidence="15">5ac10</strain>
    </source>
</reference>
<dbReference type="GO" id="GO:0070403">
    <property type="term" value="F:NAD+ binding"/>
    <property type="evidence" value="ECO:0007669"/>
    <property type="project" value="InterPro"/>
</dbReference>
<comment type="pathway">
    <text evidence="3">Nucleotide-sugar biosynthesis; UDP-alpha-D-xylose biosynthesis; UDP-alpha-D-xylose from UDP-alpha-D-glucuronate: step 1/1.</text>
</comment>
<evidence type="ECO:0000256" key="6">
    <source>
        <dbReference type="ARBA" id="ARBA00022692"/>
    </source>
</evidence>
<dbReference type="Gene3D" id="3.40.50.720">
    <property type="entry name" value="NAD(P)-binding Rossmann-like Domain"/>
    <property type="match status" value="1"/>
</dbReference>
<evidence type="ECO:0000256" key="3">
    <source>
        <dbReference type="ARBA" id="ARBA00005100"/>
    </source>
</evidence>
<dbReference type="GO" id="GO:0042732">
    <property type="term" value="P:D-xylose metabolic process"/>
    <property type="evidence" value="ECO:0007669"/>
    <property type="project" value="InterPro"/>
</dbReference>
<comment type="similarity">
    <text evidence="4">Belongs to the NAD(P)-dependent epimerase/dehydratase family. UDP-glucuronic acid decarboxylase subfamily.</text>
</comment>
<dbReference type="SUPFAM" id="SSF51735">
    <property type="entry name" value="NAD(P)-binding Rossmann-fold domains"/>
    <property type="match status" value="1"/>
</dbReference>